<dbReference type="Pfam" id="PF00484">
    <property type="entry name" value="Pro_CA"/>
    <property type="match status" value="1"/>
</dbReference>
<dbReference type="Proteomes" id="UP001500507">
    <property type="component" value="Unassembled WGS sequence"/>
</dbReference>
<name>A0ABN1MHN2_9FLAO</name>
<organism evidence="2 3">
    <name type="scientific">Gangjinia marincola</name>
    <dbReference type="NCBI Taxonomy" id="578463"/>
    <lineage>
        <taxon>Bacteria</taxon>
        <taxon>Pseudomonadati</taxon>
        <taxon>Bacteroidota</taxon>
        <taxon>Flavobacteriia</taxon>
        <taxon>Flavobacteriales</taxon>
        <taxon>Flavobacteriaceae</taxon>
        <taxon>Gangjinia</taxon>
    </lineage>
</organism>
<gene>
    <name evidence="2" type="ORF">GCM10009117_18020</name>
</gene>
<dbReference type="InterPro" id="IPR001765">
    <property type="entry name" value="Carbonic_anhydrase"/>
</dbReference>
<comment type="similarity">
    <text evidence="1">Belongs to the beta-class carbonic anhydrase family.</text>
</comment>
<dbReference type="NCBIfam" id="NF011765">
    <property type="entry name" value="PRK15219.1"/>
    <property type="match status" value="1"/>
</dbReference>
<evidence type="ECO:0000313" key="2">
    <source>
        <dbReference type="EMBL" id="GAA0872655.1"/>
    </source>
</evidence>
<dbReference type="RefSeq" id="WP_343766365.1">
    <property type="nucleotide sequence ID" value="NZ_BAAAFG010000015.1"/>
</dbReference>
<evidence type="ECO:0000256" key="1">
    <source>
        <dbReference type="ARBA" id="ARBA00006217"/>
    </source>
</evidence>
<reference evidence="2 3" key="1">
    <citation type="journal article" date="2019" name="Int. J. Syst. Evol. Microbiol.">
        <title>The Global Catalogue of Microorganisms (GCM) 10K type strain sequencing project: providing services to taxonomists for standard genome sequencing and annotation.</title>
        <authorList>
            <consortium name="The Broad Institute Genomics Platform"/>
            <consortium name="The Broad Institute Genome Sequencing Center for Infectious Disease"/>
            <person name="Wu L."/>
            <person name="Ma J."/>
        </authorList>
    </citation>
    <scope>NUCLEOTIDE SEQUENCE [LARGE SCALE GENOMIC DNA]</scope>
    <source>
        <strain evidence="2 3">JCM 16082</strain>
    </source>
</reference>
<comment type="caution">
    <text evidence="2">The sequence shown here is derived from an EMBL/GenBank/DDBJ whole genome shotgun (WGS) entry which is preliminary data.</text>
</comment>
<proteinExistence type="inferred from homology"/>
<dbReference type="PANTHER" id="PTHR11002">
    <property type="entry name" value="CARBONIC ANHYDRASE"/>
    <property type="match status" value="1"/>
</dbReference>
<keyword evidence="3" id="KW-1185">Reference proteome</keyword>
<dbReference type="SMART" id="SM00947">
    <property type="entry name" value="Pro_CA"/>
    <property type="match status" value="1"/>
</dbReference>
<accession>A0ABN1MHN2</accession>
<dbReference type="EMBL" id="BAAAFG010000015">
    <property type="protein sequence ID" value="GAA0872655.1"/>
    <property type="molecule type" value="Genomic_DNA"/>
</dbReference>
<sequence length="208" mass="22307">MKAFTKETQADITPQKALDRLLEGNKRFVSGNLEKQDYLDQVKDTATGQFPFAAVLSCIDSRVPVEVVFDHGIGHLFSARVAGNIVDEDMLGSIEYSCKVAGSKLVLVLGHTACGAVKGACDDVQLGNITALLSKIKPAVKATKTGDGEARDSSNITFVNDVVKNNVVMTIQNIRKESPVLKDMEEDGSIIIKGAVYDIATGKVNVVH</sequence>
<protein>
    <submittedName>
        <fullName evidence="2">Carbonic anhydrase family protein</fullName>
    </submittedName>
</protein>
<dbReference type="InterPro" id="IPR036874">
    <property type="entry name" value="Carbonic_anhydrase_sf"/>
</dbReference>
<dbReference type="Gene3D" id="3.40.1050.10">
    <property type="entry name" value="Carbonic anhydrase"/>
    <property type="match status" value="1"/>
</dbReference>
<dbReference type="PANTHER" id="PTHR11002:SF79">
    <property type="entry name" value="CARBONIC ANHYDRASE 2"/>
    <property type="match status" value="1"/>
</dbReference>
<evidence type="ECO:0000313" key="3">
    <source>
        <dbReference type="Proteomes" id="UP001500507"/>
    </source>
</evidence>
<dbReference type="SUPFAM" id="SSF53056">
    <property type="entry name" value="beta-carbonic anhydrase, cab"/>
    <property type="match status" value="1"/>
</dbReference>
<dbReference type="CDD" id="cd03378">
    <property type="entry name" value="beta_CA_cladeC"/>
    <property type="match status" value="1"/>
</dbReference>